<dbReference type="CDD" id="cd06261">
    <property type="entry name" value="TM_PBP2"/>
    <property type="match status" value="1"/>
</dbReference>
<dbReference type="GO" id="GO:0055085">
    <property type="term" value="P:transmembrane transport"/>
    <property type="evidence" value="ECO:0007669"/>
    <property type="project" value="InterPro"/>
</dbReference>
<proteinExistence type="inferred from homology"/>
<dbReference type="Gene3D" id="1.10.3720.10">
    <property type="entry name" value="MetI-like"/>
    <property type="match status" value="1"/>
</dbReference>
<organism evidence="9 10">
    <name type="scientific">Bordetella genomosp. 8</name>
    <dbReference type="NCBI Taxonomy" id="1416806"/>
    <lineage>
        <taxon>Bacteria</taxon>
        <taxon>Pseudomonadati</taxon>
        <taxon>Pseudomonadota</taxon>
        <taxon>Betaproteobacteria</taxon>
        <taxon>Burkholderiales</taxon>
        <taxon>Alcaligenaceae</taxon>
        <taxon>Bordetella</taxon>
    </lineage>
</organism>
<dbReference type="KEGG" id="bgv:CAL12_05875"/>
<dbReference type="InterPro" id="IPR035906">
    <property type="entry name" value="MetI-like_sf"/>
</dbReference>
<evidence type="ECO:0000256" key="5">
    <source>
        <dbReference type="ARBA" id="ARBA00022989"/>
    </source>
</evidence>
<feature type="transmembrane region" description="Helical" evidence="7">
    <location>
        <begin position="164"/>
        <end position="185"/>
    </location>
</feature>
<feature type="transmembrane region" description="Helical" evidence="7">
    <location>
        <begin position="216"/>
        <end position="234"/>
    </location>
</feature>
<keyword evidence="5 7" id="KW-1133">Transmembrane helix</keyword>
<dbReference type="SUPFAM" id="SSF161098">
    <property type="entry name" value="MetI-like"/>
    <property type="match status" value="1"/>
</dbReference>
<evidence type="ECO:0000313" key="9">
    <source>
        <dbReference type="EMBL" id="ARP80408.1"/>
    </source>
</evidence>
<dbReference type="GO" id="GO:0005886">
    <property type="term" value="C:plasma membrane"/>
    <property type="evidence" value="ECO:0007669"/>
    <property type="project" value="UniProtKB-SubCell"/>
</dbReference>
<sequence>MTAAALHLRRALPLLGLLLLWEGVVVAGLVNPSFLPPAHQVVAAFCQLVSEGEIWRDLSISAYRALGGLVLGSAAGVVLGLLMATSRRANGFFGPLVAATYSLPKAALVPLFVLWFGVGDMTNMLTVFLSSLLPVVVNTYHGVKAVPPTLVWSARAFGTPFHRILARVLLPASAPHILTGVRIALGFSWVLTLSAEMIAAKSGIGKLVFQYGENGSYAYMFAGILAIVILAYAMDRLMVLLTGRLLRWHESSHAREAA</sequence>
<dbReference type="Proteomes" id="UP000194151">
    <property type="component" value="Chromosome"/>
</dbReference>
<keyword evidence="6 7" id="KW-0472">Membrane</keyword>
<keyword evidence="2 7" id="KW-0813">Transport</keyword>
<feature type="transmembrane region" description="Helical" evidence="7">
    <location>
        <begin position="96"/>
        <end position="118"/>
    </location>
</feature>
<evidence type="ECO:0000256" key="1">
    <source>
        <dbReference type="ARBA" id="ARBA00004651"/>
    </source>
</evidence>
<dbReference type="EMBL" id="CP021108">
    <property type="protein sequence ID" value="ARP80408.1"/>
    <property type="molecule type" value="Genomic_DNA"/>
</dbReference>
<keyword evidence="4 7" id="KW-0812">Transmembrane</keyword>
<feature type="transmembrane region" description="Helical" evidence="7">
    <location>
        <begin position="124"/>
        <end position="143"/>
    </location>
</feature>
<feature type="transmembrane region" description="Helical" evidence="7">
    <location>
        <begin position="65"/>
        <end position="84"/>
    </location>
</feature>
<dbReference type="Pfam" id="PF00528">
    <property type="entry name" value="BPD_transp_1"/>
    <property type="match status" value="1"/>
</dbReference>
<dbReference type="PANTHER" id="PTHR30151:SF0">
    <property type="entry name" value="ABC TRANSPORTER PERMEASE PROTEIN MJ0413-RELATED"/>
    <property type="match status" value="1"/>
</dbReference>
<dbReference type="PANTHER" id="PTHR30151">
    <property type="entry name" value="ALKANE SULFONATE ABC TRANSPORTER-RELATED, MEMBRANE SUBUNIT"/>
    <property type="match status" value="1"/>
</dbReference>
<evidence type="ECO:0000256" key="6">
    <source>
        <dbReference type="ARBA" id="ARBA00023136"/>
    </source>
</evidence>
<accession>A0A1W6YHC6</accession>
<evidence type="ECO:0000313" key="10">
    <source>
        <dbReference type="Proteomes" id="UP000194151"/>
    </source>
</evidence>
<keyword evidence="3" id="KW-1003">Cell membrane</keyword>
<dbReference type="STRING" id="1416806.CAL12_05875"/>
<dbReference type="AlphaFoldDB" id="A0A1W6YHC6"/>
<gene>
    <name evidence="9" type="ORF">CAL12_05875</name>
</gene>
<evidence type="ECO:0000259" key="8">
    <source>
        <dbReference type="PROSITE" id="PS50928"/>
    </source>
</evidence>
<reference evidence="9 10" key="1">
    <citation type="submission" date="2017-05" db="EMBL/GenBank/DDBJ databases">
        <title>Complete and WGS of Bordetella genogroups.</title>
        <authorList>
            <person name="Spilker T."/>
            <person name="LiPuma J."/>
        </authorList>
    </citation>
    <scope>NUCLEOTIDE SEQUENCE [LARGE SCALE GENOMIC DNA]</scope>
    <source>
        <strain evidence="9 10">AU19157</strain>
    </source>
</reference>
<dbReference type="OrthoDB" id="8138334at2"/>
<evidence type="ECO:0000256" key="7">
    <source>
        <dbReference type="RuleBase" id="RU363032"/>
    </source>
</evidence>
<evidence type="ECO:0000256" key="2">
    <source>
        <dbReference type="ARBA" id="ARBA00022448"/>
    </source>
</evidence>
<protein>
    <recommendedName>
        <fullName evidence="8">ABC transmembrane type-1 domain-containing protein</fullName>
    </recommendedName>
</protein>
<feature type="domain" description="ABC transmembrane type-1" evidence="8">
    <location>
        <begin position="58"/>
        <end position="238"/>
    </location>
</feature>
<keyword evidence="10" id="KW-1185">Reference proteome</keyword>
<name>A0A1W6YHC6_9BORD</name>
<dbReference type="RefSeq" id="WP_086063638.1">
    <property type="nucleotide sequence ID" value="NZ_CP021108.1"/>
</dbReference>
<dbReference type="InterPro" id="IPR000515">
    <property type="entry name" value="MetI-like"/>
</dbReference>
<evidence type="ECO:0000256" key="4">
    <source>
        <dbReference type="ARBA" id="ARBA00022692"/>
    </source>
</evidence>
<comment type="subcellular location">
    <subcellularLocation>
        <location evidence="1 7">Cell membrane</location>
        <topology evidence="1 7">Multi-pass membrane protein</topology>
    </subcellularLocation>
</comment>
<comment type="similarity">
    <text evidence="7">Belongs to the binding-protein-dependent transport system permease family.</text>
</comment>
<dbReference type="PROSITE" id="PS50928">
    <property type="entry name" value="ABC_TM1"/>
    <property type="match status" value="1"/>
</dbReference>
<evidence type="ECO:0000256" key="3">
    <source>
        <dbReference type="ARBA" id="ARBA00022475"/>
    </source>
</evidence>